<comment type="similarity">
    <text evidence="2">Belongs to the peptidase S1 family. CLIP subfamily.</text>
</comment>
<dbReference type="Pfam" id="PF00089">
    <property type="entry name" value="Trypsin"/>
    <property type="match status" value="1"/>
</dbReference>
<dbReference type="GO" id="GO:0006508">
    <property type="term" value="P:proteolysis"/>
    <property type="evidence" value="ECO:0007669"/>
    <property type="project" value="UniProtKB-KW"/>
</dbReference>
<dbReference type="InterPro" id="IPR051487">
    <property type="entry name" value="Ser/Thr_Proteases_Immune/Dev"/>
</dbReference>
<dbReference type="PRINTS" id="PR00722">
    <property type="entry name" value="CHYMOTRYPSIN"/>
</dbReference>
<evidence type="ECO:0000256" key="3">
    <source>
        <dbReference type="RuleBase" id="RU363034"/>
    </source>
</evidence>
<sequence length="317" mass="35038">MAFLLADCTPHRHLPLKVFALLILATALPISANRIDKRINRRGCGRSAPVGRVYNGKPISRESIPWIVHVLATKPVGGSGNGCAGSIITSNVVLTAAHCVQDDNGVRAISVNVFFNKTEFHSGYAVKAEIMKVYPKFGKTNYRFYDIALLKLAVDLEFNKIMGPVCIPERDFDVTKQPLMVAGWGATSTARHSKIIRYAYVHAITNKACQREIGGSATPIAKRLKRPYPMICTKGTNATPCEGDSGGPMTLKDERGRSTIVGIVSYGVICDPSFISKYTRVAYYTRWIKNMLNHPGKWSKLQFNRKLEGIRLKVKPV</sequence>
<evidence type="ECO:0000256" key="2">
    <source>
        <dbReference type="ARBA" id="ARBA00024195"/>
    </source>
</evidence>
<evidence type="ECO:0000313" key="5">
    <source>
        <dbReference type="EMBL" id="MAA16228.1"/>
    </source>
</evidence>
<dbReference type="InterPro" id="IPR001314">
    <property type="entry name" value="Peptidase_S1A"/>
</dbReference>
<dbReference type="InterPro" id="IPR033116">
    <property type="entry name" value="TRYPSIN_SER"/>
</dbReference>
<proteinExistence type="inferred from homology"/>
<dbReference type="InterPro" id="IPR043504">
    <property type="entry name" value="Peptidase_S1_PA_chymotrypsin"/>
</dbReference>
<keyword evidence="3 5" id="KW-0645">Protease</keyword>
<dbReference type="PANTHER" id="PTHR24256">
    <property type="entry name" value="TRYPTASE-RELATED"/>
    <property type="match status" value="1"/>
</dbReference>
<dbReference type="InterPro" id="IPR009003">
    <property type="entry name" value="Peptidase_S1_PA"/>
</dbReference>
<dbReference type="EMBL" id="GFPF01005082">
    <property type="protein sequence ID" value="MAA16228.1"/>
    <property type="molecule type" value="Transcribed_RNA"/>
</dbReference>
<keyword evidence="3" id="KW-0720">Serine protease</keyword>
<evidence type="ECO:0000259" key="4">
    <source>
        <dbReference type="PROSITE" id="PS50240"/>
    </source>
</evidence>
<dbReference type="GO" id="GO:0004252">
    <property type="term" value="F:serine-type endopeptidase activity"/>
    <property type="evidence" value="ECO:0007669"/>
    <property type="project" value="InterPro"/>
</dbReference>
<dbReference type="PROSITE" id="PS00135">
    <property type="entry name" value="TRYPSIN_SER"/>
    <property type="match status" value="1"/>
</dbReference>
<keyword evidence="1" id="KW-1015">Disulfide bond</keyword>
<protein>
    <submittedName>
        <fullName evidence="5">Serine protease like protein</fullName>
    </submittedName>
</protein>
<reference evidence="5" key="1">
    <citation type="journal article" date="2017" name="Parasit. Vectors">
        <title>Sialotranscriptomics of Rhipicephalus zambeziensis reveals intricate expression profiles of secretory proteins and suggests tight temporal transcriptional regulation during blood-feeding.</title>
        <authorList>
            <person name="de Castro M.H."/>
            <person name="de Klerk D."/>
            <person name="Pienaar R."/>
            <person name="Rees D.J.G."/>
            <person name="Mans B.J."/>
        </authorList>
    </citation>
    <scope>NUCLEOTIDE SEQUENCE</scope>
    <source>
        <tissue evidence="5">Salivary glands</tissue>
    </source>
</reference>
<keyword evidence="3" id="KW-0378">Hydrolase</keyword>
<dbReference type="Gene3D" id="2.40.10.10">
    <property type="entry name" value="Trypsin-like serine proteases"/>
    <property type="match status" value="1"/>
</dbReference>
<feature type="domain" description="Peptidase S1" evidence="4">
    <location>
        <begin position="53"/>
        <end position="293"/>
    </location>
</feature>
<accession>A0A224YET7</accession>
<dbReference type="CDD" id="cd00190">
    <property type="entry name" value="Tryp_SPc"/>
    <property type="match status" value="1"/>
</dbReference>
<dbReference type="SUPFAM" id="SSF50494">
    <property type="entry name" value="Trypsin-like serine proteases"/>
    <property type="match status" value="1"/>
</dbReference>
<dbReference type="SMART" id="SM00020">
    <property type="entry name" value="Tryp_SPc"/>
    <property type="match status" value="1"/>
</dbReference>
<dbReference type="AlphaFoldDB" id="A0A224YET7"/>
<dbReference type="PROSITE" id="PS50240">
    <property type="entry name" value="TRYPSIN_DOM"/>
    <property type="match status" value="1"/>
</dbReference>
<dbReference type="InterPro" id="IPR001254">
    <property type="entry name" value="Trypsin_dom"/>
</dbReference>
<dbReference type="InterPro" id="IPR018114">
    <property type="entry name" value="TRYPSIN_HIS"/>
</dbReference>
<evidence type="ECO:0000256" key="1">
    <source>
        <dbReference type="ARBA" id="ARBA00023157"/>
    </source>
</evidence>
<name>A0A224YET7_9ACAR</name>
<dbReference type="PROSITE" id="PS00134">
    <property type="entry name" value="TRYPSIN_HIS"/>
    <property type="match status" value="1"/>
</dbReference>
<organism evidence="5">
    <name type="scientific">Rhipicephalus zambeziensis</name>
    <dbReference type="NCBI Taxonomy" id="60191"/>
    <lineage>
        <taxon>Eukaryota</taxon>
        <taxon>Metazoa</taxon>
        <taxon>Ecdysozoa</taxon>
        <taxon>Arthropoda</taxon>
        <taxon>Chelicerata</taxon>
        <taxon>Arachnida</taxon>
        <taxon>Acari</taxon>
        <taxon>Parasitiformes</taxon>
        <taxon>Ixodida</taxon>
        <taxon>Ixodoidea</taxon>
        <taxon>Ixodidae</taxon>
        <taxon>Rhipicephalinae</taxon>
        <taxon>Rhipicephalus</taxon>
        <taxon>Rhipicephalus</taxon>
    </lineage>
</organism>